<proteinExistence type="inferred from homology"/>
<keyword evidence="6" id="KW-0521">NADP</keyword>
<dbReference type="InterPro" id="IPR035587">
    <property type="entry name" value="DUS-like_FMN-bd"/>
</dbReference>
<accession>A0A2P7ZMK4</accession>
<dbReference type="PANTHER" id="PTHR11082">
    <property type="entry name" value="TRNA-DIHYDROURIDINE SYNTHASE"/>
    <property type="match status" value="1"/>
</dbReference>
<name>A0A2P7ZMK4_9PEZI</name>
<dbReference type="CDD" id="cd02801">
    <property type="entry name" value="DUS_like_FMN"/>
    <property type="match status" value="1"/>
</dbReference>
<evidence type="ECO:0000256" key="10">
    <source>
        <dbReference type="ARBA" id="ARBA00038890"/>
    </source>
</evidence>
<feature type="region of interest" description="Disordered" evidence="18">
    <location>
        <begin position="450"/>
        <end position="478"/>
    </location>
</feature>
<comment type="catalytic activity">
    <reaction evidence="16">
        <text>a 5,6-dihydrouridine in mRNA + NADP(+) = a uridine in mRNA + NADPH + H(+)</text>
        <dbReference type="Rhea" id="RHEA:69855"/>
        <dbReference type="Rhea" id="RHEA-COMP:14658"/>
        <dbReference type="Rhea" id="RHEA-COMP:17789"/>
        <dbReference type="ChEBI" id="CHEBI:15378"/>
        <dbReference type="ChEBI" id="CHEBI:57783"/>
        <dbReference type="ChEBI" id="CHEBI:58349"/>
        <dbReference type="ChEBI" id="CHEBI:65315"/>
        <dbReference type="ChEBI" id="CHEBI:74443"/>
    </reaction>
    <physiologicalReaction direction="right-to-left" evidence="16">
        <dbReference type="Rhea" id="RHEA:69857"/>
    </physiologicalReaction>
</comment>
<feature type="compositionally biased region" description="Basic and acidic residues" evidence="18">
    <location>
        <begin position="518"/>
        <end position="528"/>
    </location>
</feature>
<evidence type="ECO:0000256" key="8">
    <source>
        <dbReference type="ARBA" id="ARBA00023027"/>
    </source>
</evidence>
<evidence type="ECO:0000256" key="5">
    <source>
        <dbReference type="ARBA" id="ARBA00022694"/>
    </source>
</evidence>
<sequence>MEAESRGVKRKLHGRAFYESIGSPKYVLAPMVDQSEFAWRLLSRSFMTPEENSSLLCYTPMLHARLFSETPKYRDAHFQPMRASLPFPYDPSTPAPTPSPSEHHLDGHPTHDRPLFVQFCANEPRSFLSAALAVSPYCDAVDLNLGCPQGIAKRGGYGAFLQEDWGLISSLIRELHEQLPIPVTAKMRILETKEKTLEYAKMILDSGASVITVHGRRREQKGHNTGLADWSVIRYLRESLPKETVIFANGNVLQHGDIAECLEVTGADAVMSAEGNLYDPTIFAKAPEVGNEGREYWRGRDGKGGYRMDAVLRRYMDIIWRFVLGKEPPERKPLFMLGDPVEEKTTAAGDAAPATEEERGDGPPAKKKQKREKFKKEAEKGGSQKPEKESSPNLVAMQAHLFHLLRPLVARHTAVRDKLARTRTGDIEGYEALLTMVEDAVKQGLIEHAEMEKSEEHTNGDAKLATTKDPEAEGKLTSTAAVERCKRPWFIVQPYVRPLPEEAIEKGALQLSKKEKRRREIEKEEARKAGVAPEGKVEAVQVNGQEEPDKPTVPDQKASVEGAEEKVEVAREGLVCG</sequence>
<comment type="function">
    <text evidence="11">Catalyzes the synthesis of dihydrouridine, a modified base found in the D-loop of most tRNAs. Specifically modifies U47 in cytoplasmic tRNAs. Catalyzes the synthesis of dihydrouridine in some mRNAs, thereby affecting their translation.</text>
</comment>
<dbReference type="OrthoDB" id="272303at2759"/>
<comment type="similarity">
    <text evidence="9">Belongs to the Dus family. Dus1 subfamily.</text>
</comment>
<keyword evidence="2" id="KW-0285">Flavoprotein</keyword>
<dbReference type="GO" id="GO:0006397">
    <property type="term" value="P:mRNA processing"/>
    <property type="evidence" value="ECO:0007669"/>
    <property type="project" value="UniProtKB-KW"/>
</dbReference>
<keyword evidence="21" id="KW-1185">Reference proteome</keyword>
<comment type="catalytic activity">
    <reaction evidence="15">
        <text>5,6-dihydrouridine(16) in tRNA + NAD(+) = uridine(16) in tRNA + NADH + H(+)</text>
        <dbReference type="Rhea" id="RHEA:53380"/>
        <dbReference type="Rhea" id="RHEA-COMP:13543"/>
        <dbReference type="Rhea" id="RHEA-COMP:13544"/>
        <dbReference type="ChEBI" id="CHEBI:15378"/>
        <dbReference type="ChEBI" id="CHEBI:57540"/>
        <dbReference type="ChEBI" id="CHEBI:57945"/>
        <dbReference type="ChEBI" id="CHEBI:65315"/>
        <dbReference type="ChEBI" id="CHEBI:74443"/>
        <dbReference type="EC" id="1.3.1.88"/>
    </reaction>
    <physiologicalReaction direction="right-to-left" evidence="15">
        <dbReference type="Rhea" id="RHEA:53382"/>
    </physiologicalReaction>
</comment>
<evidence type="ECO:0000313" key="21">
    <source>
        <dbReference type="Proteomes" id="UP000243723"/>
    </source>
</evidence>
<feature type="compositionally biased region" description="Pro residues" evidence="18">
    <location>
        <begin position="88"/>
        <end position="99"/>
    </location>
</feature>
<protein>
    <recommendedName>
        <fullName evidence="10">tRNA-dihydrouridine(16/17) synthase [NAD(P)(+)]</fullName>
        <ecNumber evidence="10">1.3.1.88</ecNumber>
    </recommendedName>
</protein>
<keyword evidence="7" id="KW-0560">Oxidoreductase</keyword>
<reference evidence="20 21" key="1">
    <citation type="submission" date="2017-05" db="EMBL/GenBank/DDBJ databases">
        <title>Draft genome sequence of Elsinoe australis.</title>
        <authorList>
            <person name="Cheng Q."/>
        </authorList>
    </citation>
    <scope>NUCLEOTIDE SEQUENCE [LARGE SCALE GENOMIC DNA]</scope>
    <source>
        <strain evidence="20 21">NL1</strain>
    </source>
</reference>
<gene>
    <name evidence="20" type="ORF">B9Z65_8239</name>
</gene>
<evidence type="ECO:0000256" key="17">
    <source>
        <dbReference type="ARBA" id="ARBA00049467"/>
    </source>
</evidence>
<dbReference type="Gene3D" id="3.20.20.70">
    <property type="entry name" value="Aldolase class I"/>
    <property type="match status" value="1"/>
</dbReference>
<feature type="region of interest" description="Disordered" evidence="18">
    <location>
        <begin position="512"/>
        <end position="565"/>
    </location>
</feature>
<dbReference type="GO" id="GO:0017150">
    <property type="term" value="F:tRNA dihydrouridine synthase activity"/>
    <property type="evidence" value="ECO:0007669"/>
    <property type="project" value="InterPro"/>
</dbReference>
<evidence type="ECO:0000256" key="11">
    <source>
        <dbReference type="ARBA" id="ARBA00045934"/>
    </source>
</evidence>
<dbReference type="Pfam" id="PF01207">
    <property type="entry name" value="Dus"/>
    <property type="match status" value="1"/>
</dbReference>
<evidence type="ECO:0000256" key="12">
    <source>
        <dbReference type="ARBA" id="ARBA00047287"/>
    </source>
</evidence>
<evidence type="ECO:0000256" key="2">
    <source>
        <dbReference type="ARBA" id="ARBA00022630"/>
    </source>
</evidence>
<dbReference type="GO" id="GO:0050660">
    <property type="term" value="F:flavin adenine dinucleotide binding"/>
    <property type="evidence" value="ECO:0007669"/>
    <property type="project" value="InterPro"/>
</dbReference>
<evidence type="ECO:0000256" key="14">
    <source>
        <dbReference type="ARBA" id="ARBA00048342"/>
    </source>
</evidence>
<evidence type="ECO:0000256" key="13">
    <source>
        <dbReference type="ARBA" id="ARBA00047652"/>
    </source>
</evidence>
<keyword evidence="5" id="KW-0819">tRNA processing</keyword>
<feature type="region of interest" description="Disordered" evidence="18">
    <location>
        <begin position="334"/>
        <end position="393"/>
    </location>
</feature>
<evidence type="ECO:0000256" key="7">
    <source>
        <dbReference type="ARBA" id="ARBA00023002"/>
    </source>
</evidence>
<evidence type="ECO:0000256" key="1">
    <source>
        <dbReference type="ARBA" id="ARBA00001917"/>
    </source>
</evidence>
<comment type="catalytic activity">
    <reaction evidence="12">
        <text>5,6-dihydrouridine(17) in tRNA + NAD(+) = uridine(17) in tRNA + NADH + H(+)</text>
        <dbReference type="Rhea" id="RHEA:53372"/>
        <dbReference type="Rhea" id="RHEA-COMP:13541"/>
        <dbReference type="Rhea" id="RHEA-COMP:13542"/>
        <dbReference type="ChEBI" id="CHEBI:15378"/>
        <dbReference type="ChEBI" id="CHEBI:57540"/>
        <dbReference type="ChEBI" id="CHEBI:57945"/>
        <dbReference type="ChEBI" id="CHEBI:65315"/>
        <dbReference type="ChEBI" id="CHEBI:74443"/>
        <dbReference type="EC" id="1.3.1.88"/>
    </reaction>
    <physiologicalReaction direction="right-to-left" evidence="12">
        <dbReference type="Rhea" id="RHEA:53374"/>
    </physiologicalReaction>
</comment>
<feature type="compositionally biased region" description="Basic and acidic residues" evidence="18">
    <location>
        <begin position="374"/>
        <end position="390"/>
    </location>
</feature>
<comment type="catalytic activity">
    <reaction evidence="14">
        <text>a 5,6-dihydrouridine in mRNA + NAD(+) = a uridine in mRNA + NADH + H(+)</text>
        <dbReference type="Rhea" id="RHEA:69851"/>
        <dbReference type="Rhea" id="RHEA-COMP:14658"/>
        <dbReference type="Rhea" id="RHEA-COMP:17789"/>
        <dbReference type="ChEBI" id="CHEBI:15378"/>
        <dbReference type="ChEBI" id="CHEBI:57540"/>
        <dbReference type="ChEBI" id="CHEBI:57945"/>
        <dbReference type="ChEBI" id="CHEBI:65315"/>
        <dbReference type="ChEBI" id="CHEBI:74443"/>
    </reaction>
    <physiologicalReaction direction="right-to-left" evidence="14">
        <dbReference type="Rhea" id="RHEA:69853"/>
    </physiologicalReaction>
</comment>
<keyword evidence="3" id="KW-0288">FMN</keyword>
<dbReference type="InterPro" id="IPR013785">
    <property type="entry name" value="Aldolase_TIM"/>
</dbReference>
<feature type="region of interest" description="Disordered" evidence="18">
    <location>
        <begin position="87"/>
        <end position="108"/>
    </location>
</feature>
<evidence type="ECO:0000256" key="6">
    <source>
        <dbReference type="ARBA" id="ARBA00022857"/>
    </source>
</evidence>
<comment type="catalytic activity">
    <reaction evidence="13">
        <text>5,6-dihydrouridine(16) in tRNA + NADP(+) = uridine(16) in tRNA + NADPH + H(+)</text>
        <dbReference type="Rhea" id="RHEA:53376"/>
        <dbReference type="Rhea" id="RHEA-COMP:13543"/>
        <dbReference type="Rhea" id="RHEA-COMP:13544"/>
        <dbReference type="ChEBI" id="CHEBI:15378"/>
        <dbReference type="ChEBI" id="CHEBI:57783"/>
        <dbReference type="ChEBI" id="CHEBI:58349"/>
        <dbReference type="ChEBI" id="CHEBI:65315"/>
        <dbReference type="ChEBI" id="CHEBI:74443"/>
        <dbReference type="EC" id="1.3.1.88"/>
    </reaction>
    <physiologicalReaction direction="right-to-left" evidence="13">
        <dbReference type="Rhea" id="RHEA:53378"/>
    </physiologicalReaction>
</comment>
<comment type="caution">
    <text evidence="20">The sequence shown here is derived from an EMBL/GenBank/DDBJ whole genome shotgun (WGS) entry which is preliminary data.</text>
</comment>
<keyword evidence="8" id="KW-0520">NAD</keyword>
<feature type="compositionally biased region" description="Basic and acidic residues" evidence="18">
    <location>
        <begin position="450"/>
        <end position="474"/>
    </location>
</feature>
<comment type="cofactor">
    <cofactor evidence="1">
        <name>FMN</name>
        <dbReference type="ChEBI" id="CHEBI:58210"/>
    </cofactor>
</comment>
<dbReference type="STRING" id="40998.A0A2P7ZMK4"/>
<organism evidence="20 21">
    <name type="scientific">Elsinoe australis</name>
    <dbReference type="NCBI Taxonomy" id="40998"/>
    <lineage>
        <taxon>Eukaryota</taxon>
        <taxon>Fungi</taxon>
        <taxon>Dikarya</taxon>
        <taxon>Ascomycota</taxon>
        <taxon>Pezizomycotina</taxon>
        <taxon>Dothideomycetes</taxon>
        <taxon>Dothideomycetidae</taxon>
        <taxon>Myriangiales</taxon>
        <taxon>Elsinoaceae</taxon>
        <taxon>Elsinoe</taxon>
    </lineage>
</organism>
<keyword evidence="4" id="KW-0507">mRNA processing</keyword>
<dbReference type="SUPFAM" id="SSF51395">
    <property type="entry name" value="FMN-linked oxidoreductases"/>
    <property type="match status" value="1"/>
</dbReference>
<evidence type="ECO:0000313" key="20">
    <source>
        <dbReference type="EMBL" id="PSK49444.1"/>
    </source>
</evidence>
<dbReference type="InterPro" id="IPR018517">
    <property type="entry name" value="tRNA_hU_synthase_CS"/>
</dbReference>
<dbReference type="EMBL" id="NHZQ01000155">
    <property type="protein sequence ID" value="PSK49444.1"/>
    <property type="molecule type" value="Genomic_DNA"/>
</dbReference>
<evidence type="ECO:0000256" key="16">
    <source>
        <dbReference type="ARBA" id="ARBA00049447"/>
    </source>
</evidence>
<dbReference type="AlphaFoldDB" id="A0A2P7ZMK4"/>
<evidence type="ECO:0000256" key="4">
    <source>
        <dbReference type="ARBA" id="ARBA00022664"/>
    </source>
</evidence>
<evidence type="ECO:0000256" key="18">
    <source>
        <dbReference type="SAM" id="MobiDB-lite"/>
    </source>
</evidence>
<evidence type="ECO:0000256" key="15">
    <source>
        <dbReference type="ARBA" id="ARBA00048934"/>
    </source>
</evidence>
<feature type="domain" description="DUS-like FMN-binding" evidence="19">
    <location>
        <begin position="28"/>
        <end position="285"/>
    </location>
</feature>
<evidence type="ECO:0000259" key="19">
    <source>
        <dbReference type="Pfam" id="PF01207"/>
    </source>
</evidence>
<evidence type="ECO:0000256" key="9">
    <source>
        <dbReference type="ARBA" id="ARBA00038313"/>
    </source>
</evidence>
<evidence type="ECO:0000256" key="3">
    <source>
        <dbReference type="ARBA" id="ARBA00022643"/>
    </source>
</evidence>
<dbReference type="EC" id="1.3.1.88" evidence="10"/>
<dbReference type="Proteomes" id="UP000243723">
    <property type="component" value="Unassembled WGS sequence"/>
</dbReference>
<dbReference type="PANTHER" id="PTHR11082:SF5">
    <property type="entry name" value="TRNA-DIHYDROURIDINE(16_17) SYNTHASE [NAD(P)(+)]-LIKE"/>
    <property type="match status" value="1"/>
</dbReference>
<dbReference type="PROSITE" id="PS01136">
    <property type="entry name" value="UPF0034"/>
    <property type="match status" value="1"/>
</dbReference>
<comment type="catalytic activity">
    <reaction evidence="17">
        <text>5,6-dihydrouridine(17) in tRNA + NADP(+) = uridine(17) in tRNA + NADPH + H(+)</text>
        <dbReference type="Rhea" id="RHEA:53368"/>
        <dbReference type="Rhea" id="RHEA-COMP:13541"/>
        <dbReference type="Rhea" id="RHEA-COMP:13542"/>
        <dbReference type="ChEBI" id="CHEBI:15378"/>
        <dbReference type="ChEBI" id="CHEBI:57783"/>
        <dbReference type="ChEBI" id="CHEBI:58349"/>
        <dbReference type="ChEBI" id="CHEBI:65315"/>
        <dbReference type="ChEBI" id="CHEBI:74443"/>
        <dbReference type="EC" id="1.3.1.88"/>
    </reaction>
    <physiologicalReaction direction="right-to-left" evidence="17">
        <dbReference type="Rhea" id="RHEA:53370"/>
    </physiologicalReaction>
</comment>